<feature type="chain" id="PRO_5006601958" description="Outer membrane protein beta-barrel domain-containing protein" evidence="1">
    <location>
        <begin position="22"/>
        <end position="251"/>
    </location>
</feature>
<organism evidence="3 4">
    <name type="scientific">Hoylesella enoeca</name>
    <dbReference type="NCBI Taxonomy" id="76123"/>
    <lineage>
        <taxon>Bacteria</taxon>
        <taxon>Pseudomonadati</taxon>
        <taxon>Bacteroidota</taxon>
        <taxon>Bacteroidia</taxon>
        <taxon>Bacteroidales</taxon>
        <taxon>Prevotellaceae</taxon>
        <taxon>Hoylesella</taxon>
    </lineage>
</organism>
<dbReference type="RefSeq" id="WP_025065199.1">
    <property type="nucleotide sequence ID" value="NZ_CP013195.1"/>
</dbReference>
<reference evidence="4" key="1">
    <citation type="submission" date="2015-11" db="EMBL/GenBank/DDBJ databases">
        <authorList>
            <person name="Holder M.E."/>
            <person name="Ajami N.J."/>
            <person name="Petrosino J.F."/>
        </authorList>
    </citation>
    <scope>NUCLEOTIDE SEQUENCE [LARGE SCALE GENOMIC DNA]</scope>
    <source>
        <strain evidence="4">F0113</strain>
    </source>
</reference>
<dbReference type="InterPro" id="IPR025665">
    <property type="entry name" value="Beta-barrel_OMP_2"/>
</dbReference>
<keyword evidence="4" id="KW-1185">Reference proteome</keyword>
<protein>
    <recommendedName>
        <fullName evidence="2">Outer membrane protein beta-barrel domain-containing protein</fullName>
    </recommendedName>
</protein>
<dbReference type="AlphaFoldDB" id="A0A0S2KMB9"/>
<dbReference type="STRING" id="76123.AS203_10305"/>
<sequence>MIVKKLFAVLLIGTSAFAAQAKGIVDNATFNIRLGYSLGGTAPVGLPNTIRSLNSFHFRPNFLLGLDMNSTIDQRWGWLTGVRVERKGMYVDATVKNYHMGIEYGGQSLEGYYTGHEVTEEKQLMITVPVQATYHLCHNVSLRLGPYISFVMSKKFEGYAYDGYLRVNEPTGDKVVMGNTPSNRGSYDFSDRMRSLQCGLNFGADWRFYRQVGAFAELSWGLNGIHHSDFKTIEQTLYPIYGTIGLTYRIK</sequence>
<dbReference type="Proteomes" id="UP000056252">
    <property type="component" value="Chromosome"/>
</dbReference>
<keyword evidence="1" id="KW-0732">Signal</keyword>
<evidence type="ECO:0000256" key="1">
    <source>
        <dbReference type="SAM" id="SignalP"/>
    </source>
</evidence>
<evidence type="ECO:0000259" key="2">
    <source>
        <dbReference type="Pfam" id="PF13568"/>
    </source>
</evidence>
<name>A0A0S2KMB9_9BACT</name>
<accession>A0A0S2KMB9</accession>
<evidence type="ECO:0000313" key="4">
    <source>
        <dbReference type="Proteomes" id="UP000056252"/>
    </source>
</evidence>
<dbReference type="eggNOG" id="ENOG502ZGCS">
    <property type="taxonomic scope" value="Bacteria"/>
</dbReference>
<dbReference type="OrthoDB" id="1014137at2"/>
<dbReference type="KEGG" id="peo:AS203_10305"/>
<evidence type="ECO:0000313" key="3">
    <source>
        <dbReference type="EMBL" id="ALO49436.1"/>
    </source>
</evidence>
<feature type="signal peptide" evidence="1">
    <location>
        <begin position="1"/>
        <end position="21"/>
    </location>
</feature>
<dbReference type="EMBL" id="CP013195">
    <property type="protein sequence ID" value="ALO49436.1"/>
    <property type="molecule type" value="Genomic_DNA"/>
</dbReference>
<dbReference type="Pfam" id="PF13568">
    <property type="entry name" value="OMP_b-brl_2"/>
    <property type="match status" value="1"/>
</dbReference>
<feature type="domain" description="Outer membrane protein beta-barrel" evidence="2">
    <location>
        <begin position="28"/>
        <end position="225"/>
    </location>
</feature>
<gene>
    <name evidence="3" type="ORF">AS203_10305</name>
</gene>
<proteinExistence type="predicted"/>